<evidence type="ECO:0000256" key="2">
    <source>
        <dbReference type="ARBA" id="ARBA00012925"/>
    </source>
</evidence>
<feature type="binding site" evidence="7">
    <location>
        <position position="76"/>
    </location>
    <ligand>
        <name>Zn(2+)</name>
        <dbReference type="ChEBI" id="CHEBI:29105"/>
    </ligand>
</feature>
<keyword evidence="5" id="KW-0456">Lyase</keyword>
<evidence type="ECO:0000313" key="9">
    <source>
        <dbReference type="Proteomes" id="UP000244128"/>
    </source>
</evidence>
<accession>A0A2T5HAM7</accession>
<evidence type="ECO:0000256" key="7">
    <source>
        <dbReference type="PIRSR" id="PIRSR601765-1"/>
    </source>
</evidence>
<evidence type="ECO:0000256" key="4">
    <source>
        <dbReference type="ARBA" id="ARBA00022833"/>
    </source>
</evidence>
<evidence type="ECO:0000256" key="1">
    <source>
        <dbReference type="ARBA" id="ARBA00006217"/>
    </source>
</evidence>
<feature type="binding site" evidence="7">
    <location>
        <position position="74"/>
    </location>
    <ligand>
        <name>Zn(2+)</name>
        <dbReference type="ChEBI" id="CHEBI:29105"/>
    </ligand>
</feature>
<name>A0A2T5HAM7_9PROT</name>
<evidence type="ECO:0000313" key="8">
    <source>
        <dbReference type="EMBL" id="PTQ68617.1"/>
    </source>
</evidence>
<dbReference type="EC" id="4.2.1.1" evidence="2"/>
<dbReference type="Gene3D" id="3.40.1050.10">
    <property type="entry name" value="Carbonic anhydrase"/>
    <property type="match status" value="1"/>
</dbReference>
<reference evidence="8 9" key="1">
    <citation type="submission" date="2018-04" db="EMBL/GenBank/DDBJ databases">
        <title>Active sludge and wastewater microbial communities from Klosterneuburg, Austria.</title>
        <authorList>
            <person name="Wagner M."/>
        </authorList>
    </citation>
    <scope>NUCLEOTIDE SEQUENCE [LARGE SCALE GENOMIC DNA]</scope>
    <source>
        <strain evidence="8 9">Nm49</strain>
    </source>
</reference>
<dbReference type="GO" id="GO:0004089">
    <property type="term" value="F:carbonate dehydratase activity"/>
    <property type="evidence" value="ECO:0007669"/>
    <property type="project" value="UniProtKB-EC"/>
</dbReference>
<evidence type="ECO:0000256" key="5">
    <source>
        <dbReference type="ARBA" id="ARBA00023239"/>
    </source>
</evidence>
<dbReference type="SMART" id="SM00947">
    <property type="entry name" value="Pro_CA"/>
    <property type="match status" value="1"/>
</dbReference>
<keyword evidence="3 7" id="KW-0479">Metal-binding</keyword>
<sequence length="238" mass="26124">MGQLISIILITIGLYSSHLFADAGTPVSKSEKEQVKDIIQHILESNEVFVKNSTSEYFKPFIHSQNPMATMVTCADSRLHTHALDVHPDGDLFLVRNIGNQVSTAEGSVEYGVRHLHTPVLFIIGHSSCGAVEAAMSDHSKIEPSIKRELDTMKVVGIKANDATEVRRSVEANVNHQVSYALTKFADEIKKGSLTVIGGIYDFKNEYNQGSGRPVLININGETNPDVIQKVQPISKMP</sequence>
<proteinExistence type="inferred from homology"/>
<protein>
    <recommendedName>
        <fullName evidence="2">carbonic anhydrase</fullName>
        <ecNumber evidence="2">4.2.1.1</ecNumber>
    </recommendedName>
</protein>
<comment type="similarity">
    <text evidence="1">Belongs to the beta-class carbonic anhydrase family.</text>
</comment>
<dbReference type="PANTHER" id="PTHR11002">
    <property type="entry name" value="CARBONIC ANHYDRASE"/>
    <property type="match status" value="1"/>
</dbReference>
<comment type="cofactor">
    <cofactor evidence="7">
        <name>Zn(2+)</name>
        <dbReference type="ChEBI" id="CHEBI:29105"/>
    </cofactor>
    <text evidence="7">Binds 1 zinc ion per subunit.</text>
</comment>
<comment type="catalytic activity">
    <reaction evidence="6">
        <text>hydrogencarbonate + H(+) = CO2 + H2O</text>
        <dbReference type="Rhea" id="RHEA:10748"/>
        <dbReference type="ChEBI" id="CHEBI:15377"/>
        <dbReference type="ChEBI" id="CHEBI:15378"/>
        <dbReference type="ChEBI" id="CHEBI:16526"/>
        <dbReference type="ChEBI" id="CHEBI:17544"/>
        <dbReference type="EC" id="4.2.1.1"/>
    </reaction>
</comment>
<evidence type="ECO:0000256" key="6">
    <source>
        <dbReference type="ARBA" id="ARBA00048348"/>
    </source>
</evidence>
<keyword evidence="4 7" id="KW-0862">Zinc</keyword>
<dbReference type="RefSeq" id="WP_107804370.1">
    <property type="nucleotide sequence ID" value="NZ_QAOI01000037.1"/>
</dbReference>
<dbReference type="PANTHER" id="PTHR11002:SF76">
    <property type="entry name" value="CARBONIC ANHYDRASE"/>
    <property type="match status" value="1"/>
</dbReference>
<dbReference type="EMBL" id="QAOI01000037">
    <property type="protein sequence ID" value="PTQ68617.1"/>
    <property type="molecule type" value="Genomic_DNA"/>
</dbReference>
<dbReference type="AlphaFoldDB" id="A0A2T5HAM7"/>
<dbReference type="InterPro" id="IPR001765">
    <property type="entry name" value="Carbonic_anhydrase"/>
</dbReference>
<feature type="binding site" evidence="7">
    <location>
        <position position="129"/>
    </location>
    <ligand>
        <name>Zn(2+)</name>
        <dbReference type="ChEBI" id="CHEBI:29105"/>
    </ligand>
</feature>
<comment type="caution">
    <text evidence="8">The sequence shown here is derived from an EMBL/GenBank/DDBJ whole genome shotgun (WGS) entry which is preliminary data.</text>
</comment>
<organism evidence="8 9">
    <name type="scientific">Nitrosomonas oligotropha</name>
    <dbReference type="NCBI Taxonomy" id="42354"/>
    <lineage>
        <taxon>Bacteria</taxon>
        <taxon>Pseudomonadati</taxon>
        <taxon>Pseudomonadota</taxon>
        <taxon>Betaproteobacteria</taxon>
        <taxon>Nitrosomonadales</taxon>
        <taxon>Nitrosomonadaceae</taxon>
        <taxon>Nitrosomonas</taxon>
    </lineage>
</organism>
<dbReference type="SUPFAM" id="SSF53056">
    <property type="entry name" value="beta-carbonic anhydrase, cab"/>
    <property type="match status" value="1"/>
</dbReference>
<dbReference type="GO" id="GO:0008270">
    <property type="term" value="F:zinc ion binding"/>
    <property type="evidence" value="ECO:0007669"/>
    <property type="project" value="InterPro"/>
</dbReference>
<dbReference type="Proteomes" id="UP000244128">
    <property type="component" value="Unassembled WGS sequence"/>
</dbReference>
<dbReference type="Pfam" id="PF00484">
    <property type="entry name" value="Pro_CA"/>
    <property type="match status" value="1"/>
</dbReference>
<feature type="binding site" evidence="7">
    <location>
        <position position="126"/>
    </location>
    <ligand>
        <name>Zn(2+)</name>
        <dbReference type="ChEBI" id="CHEBI:29105"/>
    </ligand>
</feature>
<gene>
    <name evidence="8" type="ORF">C8R26_1372</name>
</gene>
<evidence type="ECO:0000256" key="3">
    <source>
        <dbReference type="ARBA" id="ARBA00022723"/>
    </source>
</evidence>
<dbReference type="InterPro" id="IPR036874">
    <property type="entry name" value="Carbonic_anhydrase_sf"/>
</dbReference>